<comment type="caution">
    <text evidence="1">The sequence shown here is derived from an EMBL/GenBank/DDBJ whole genome shotgun (WGS) entry which is preliminary data.</text>
</comment>
<name>A0ABS8M516_9FLAO</name>
<protein>
    <submittedName>
        <fullName evidence="1">Uncharacterized protein</fullName>
    </submittedName>
</protein>
<reference evidence="1" key="1">
    <citation type="submission" date="2021-11" db="EMBL/GenBank/DDBJ databases">
        <title>Description of novel Flavobacterium species.</title>
        <authorList>
            <person name="Saticioglu I.B."/>
            <person name="Ay H."/>
            <person name="Altun S."/>
            <person name="Duman M."/>
        </authorList>
    </citation>
    <scope>NUCLEOTIDE SEQUENCE</scope>
    <source>
        <strain evidence="1">F-126</strain>
    </source>
</reference>
<accession>A0ABS8M516</accession>
<gene>
    <name evidence="1" type="ORF">LNQ34_16690</name>
</gene>
<evidence type="ECO:0000313" key="2">
    <source>
        <dbReference type="Proteomes" id="UP001430700"/>
    </source>
</evidence>
<proteinExistence type="predicted"/>
<dbReference type="RefSeq" id="WP_230000516.1">
    <property type="nucleotide sequence ID" value="NZ_JAJJMN010000001.1"/>
</dbReference>
<evidence type="ECO:0000313" key="1">
    <source>
        <dbReference type="EMBL" id="MCC9019412.1"/>
    </source>
</evidence>
<organism evidence="1 2">
    <name type="scientific">Flavobacterium lipolyticum</name>
    <dbReference type="NCBI Taxonomy" id="2893754"/>
    <lineage>
        <taxon>Bacteria</taxon>
        <taxon>Pseudomonadati</taxon>
        <taxon>Bacteroidota</taxon>
        <taxon>Flavobacteriia</taxon>
        <taxon>Flavobacteriales</taxon>
        <taxon>Flavobacteriaceae</taxon>
        <taxon>Flavobacterium</taxon>
    </lineage>
</organism>
<sequence length="414" mass="45874">MKKKLLLFIFFLGSLLVHGQTEYGILIKSTMKPKNSNASSTRYTICGVTDYSLTGPTGSIDLYTKRFCTDNIINSSGAEKIQYNFFYVRDIDGLFILDLELNSRGQSICAKEYAIPYNKNTFKDEVLGGCVGRSNVWPIHLTQPAANNVCSDDVINLTNGWNWQYQYDATGWKPMPAQFQGKRSITFNLKDIGNHDGKSQIFFQAGYDKQFTNTVVYTIIGCSPELDEKKPEATPVKCSNTATGSATLKFKSELKTGNKLLLNLFRANPEAPDTGFIMSISALENEVINKTYTWNNIAAGTYKIKYQAQSISDTGNKVGLSAIVTDAFTIEEKTPLTFWATAIQPACSTNQGAIEIRATGGTTPYYYILDNQTEVINGETVPKRIPFSGSYQIPITTDGAHTVKIVDKFNCAEQ</sequence>
<dbReference type="Proteomes" id="UP001430700">
    <property type="component" value="Unassembled WGS sequence"/>
</dbReference>
<dbReference type="EMBL" id="JAJJMN010000001">
    <property type="protein sequence ID" value="MCC9019412.1"/>
    <property type="molecule type" value="Genomic_DNA"/>
</dbReference>
<keyword evidence="2" id="KW-1185">Reference proteome</keyword>